<evidence type="ECO:0000313" key="3">
    <source>
        <dbReference type="Proteomes" id="UP000634136"/>
    </source>
</evidence>
<comment type="caution">
    <text evidence="2">The sequence shown here is derived from an EMBL/GenBank/DDBJ whole genome shotgun (WGS) entry which is preliminary data.</text>
</comment>
<feature type="chain" id="PRO_5032987079" evidence="1">
    <location>
        <begin position="27"/>
        <end position="292"/>
    </location>
</feature>
<evidence type="ECO:0000256" key="1">
    <source>
        <dbReference type="SAM" id="SignalP"/>
    </source>
</evidence>
<organism evidence="2 3">
    <name type="scientific">Senna tora</name>
    <dbReference type="NCBI Taxonomy" id="362788"/>
    <lineage>
        <taxon>Eukaryota</taxon>
        <taxon>Viridiplantae</taxon>
        <taxon>Streptophyta</taxon>
        <taxon>Embryophyta</taxon>
        <taxon>Tracheophyta</taxon>
        <taxon>Spermatophyta</taxon>
        <taxon>Magnoliopsida</taxon>
        <taxon>eudicotyledons</taxon>
        <taxon>Gunneridae</taxon>
        <taxon>Pentapetalae</taxon>
        <taxon>rosids</taxon>
        <taxon>fabids</taxon>
        <taxon>Fabales</taxon>
        <taxon>Fabaceae</taxon>
        <taxon>Caesalpinioideae</taxon>
        <taxon>Cassia clade</taxon>
        <taxon>Senna</taxon>
    </lineage>
</organism>
<feature type="signal peptide" evidence="1">
    <location>
        <begin position="1"/>
        <end position="26"/>
    </location>
</feature>
<keyword evidence="3" id="KW-1185">Reference proteome</keyword>
<name>A0A834WHE2_9FABA</name>
<proteinExistence type="predicted"/>
<dbReference type="EMBL" id="JAAIUW010000008">
    <property type="protein sequence ID" value="KAF7820953.1"/>
    <property type="molecule type" value="Genomic_DNA"/>
</dbReference>
<sequence>MSISEELFHLMLVAILLKILPPKILSLNVQQSSFMAYTSNPSKQSTVAPSPSKTTATFAGTTVTVAITTVELVSGWLECPAYGQEIGCIILSKVYNGVSPTAAMLTLDQGLLCVTANRNTRQSWILGFILSRLSSLLRPSRRCFVFWRQYLITVGWWPIFFTWHWTDSDAICIQEGTSTVVLINIFLESPPHLVYNCDTMPTSLRNVVLQDITLSSWTKCVLTPCVGRILSQPIVGINMKALQHRHMMFETVHCCGSANIPQPIFQAFTFVQLLEICVQVPHTNPIVTTDGF</sequence>
<accession>A0A834WHE2</accession>
<reference evidence="2" key="1">
    <citation type="submission" date="2020-09" db="EMBL/GenBank/DDBJ databases">
        <title>Genome-Enabled Discovery of Anthraquinone Biosynthesis in Senna tora.</title>
        <authorList>
            <person name="Kang S.-H."/>
            <person name="Pandey R.P."/>
            <person name="Lee C.-M."/>
            <person name="Sim J.-S."/>
            <person name="Jeong J.-T."/>
            <person name="Choi B.-S."/>
            <person name="Jung M."/>
            <person name="Ginzburg D."/>
            <person name="Zhao K."/>
            <person name="Won S.Y."/>
            <person name="Oh T.-J."/>
            <person name="Yu Y."/>
            <person name="Kim N.-H."/>
            <person name="Lee O.R."/>
            <person name="Lee T.-H."/>
            <person name="Bashyal P."/>
            <person name="Kim T.-S."/>
            <person name="Lee W.-H."/>
            <person name="Kawkins C."/>
            <person name="Kim C.-K."/>
            <person name="Kim J.S."/>
            <person name="Ahn B.O."/>
            <person name="Rhee S.Y."/>
            <person name="Sohng J.K."/>
        </authorList>
    </citation>
    <scope>NUCLEOTIDE SEQUENCE</scope>
    <source>
        <tissue evidence="2">Leaf</tissue>
    </source>
</reference>
<dbReference type="Proteomes" id="UP000634136">
    <property type="component" value="Unassembled WGS sequence"/>
</dbReference>
<evidence type="ECO:0000313" key="2">
    <source>
        <dbReference type="EMBL" id="KAF7820953.1"/>
    </source>
</evidence>
<dbReference type="AlphaFoldDB" id="A0A834WHE2"/>
<gene>
    <name evidence="2" type="ORF">G2W53_026408</name>
</gene>
<protein>
    <submittedName>
        <fullName evidence="2">Uncharacterized protein</fullName>
    </submittedName>
</protein>
<keyword evidence="1" id="KW-0732">Signal</keyword>